<sequence length="697" mass="72615">MKPSSDYFSATRAVAVVGASERNFYATMAIRNLDAYGFDGEILPVHREGGTLLGHKVHPDVAGLPVDPDLAVLGVSAARAPEAIGQLAERGCRRVVLIADGYIERADELGAARTAELRAACERLGIELVGPNGIGVACFTDGLVPICEPVPAGIRAGRVSVVSHSGALISGILDGFVTEDVGVNAVVSVGNGTVTGLLDWIDWMVDDPGTGTVACYAENIDDLGRFRDIAGRAASTGTLIVLLAVGRSALARDIALSHTASIAGDHDLLEAVCADTGVVLVPDVETMVTVCHLHERRLAGDLADGSGPVVITSSGGAATLTADLAGDGGLRLPELGEASRSLLGGLVSASGYVGNPMDLTASGGLDGPARLRLYESLLSDEGTTGGMYVLGVNFPGDEDFRAMHREMLGALATSTTTTGRHVVVAGVADQQVTDWVGRLVRDTPGLGLVRSLRRATAALGVLQRRTRHRRPAPWEPRMPAAPASASSWVSEPQAKELLAARGLPVVRGLRLGGVDGIGTARLPGPGPYAVKAVVRDVGHKARLGLVRLGARDRDEVRSAAEAIERSVDEHALAERFEGLLVEEMVNGFEVMVSTRWAKGLPFLTLALGGTLVEALRTGASVPLPWHPKSWDSLTERSGLRRVLDALPAGGGATVRRICEEIADEAVHGGLARFGTVELNPVIVSPDGGAHIVDALLL</sequence>
<dbReference type="eggNOG" id="COG1042">
    <property type="taxonomic scope" value="Bacteria"/>
</dbReference>
<dbReference type="OrthoDB" id="190266at2"/>
<evidence type="ECO:0000313" key="2">
    <source>
        <dbReference type="EMBL" id="SFP04182.1"/>
    </source>
</evidence>
<dbReference type="InterPro" id="IPR032875">
    <property type="entry name" value="Succ_CoA_lig_flav_dom"/>
</dbReference>
<dbReference type="Gene3D" id="3.30.470.20">
    <property type="entry name" value="ATP-grasp fold, B domain"/>
    <property type="match status" value="1"/>
</dbReference>
<dbReference type="SUPFAM" id="SSF52210">
    <property type="entry name" value="Succinyl-CoA synthetase domains"/>
    <property type="match status" value="2"/>
</dbReference>
<name>A0A1I5M3P9_9ACTN</name>
<dbReference type="Pfam" id="PF13380">
    <property type="entry name" value="CoA_binding_2"/>
    <property type="match status" value="1"/>
</dbReference>
<dbReference type="PANTHER" id="PTHR42793">
    <property type="entry name" value="COA BINDING DOMAIN CONTAINING PROTEIN"/>
    <property type="match status" value="1"/>
</dbReference>
<dbReference type="SMART" id="SM00881">
    <property type="entry name" value="CoA_binding"/>
    <property type="match status" value="1"/>
</dbReference>
<dbReference type="InterPro" id="IPR013815">
    <property type="entry name" value="ATP_grasp_subdomain_1"/>
</dbReference>
<dbReference type="InterPro" id="IPR003781">
    <property type="entry name" value="CoA-bd"/>
</dbReference>
<dbReference type="Gene3D" id="3.40.50.261">
    <property type="entry name" value="Succinyl-CoA synthetase domains"/>
    <property type="match status" value="2"/>
</dbReference>
<dbReference type="AlphaFoldDB" id="A0A1I5M3P9"/>
<dbReference type="Pfam" id="PF13607">
    <property type="entry name" value="Succ_CoA_lig"/>
    <property type="match status" value="1"/>
</dbReference>
<dbReference type="PANTHER" id="PTHR42793:SF1">
    <property type="entry name" value="PEPTIDYL-LYSINE N-ACETYLTRANSFERASE PATZ"/>
    <property type="match status" value="1"/>
</dbReference>
<dbReference type="SUPFAM" id="SSF51735">
    <property type="entry name" value="NAD(P)-binding Rossmann-fold domains"/>
    <property type="match status" value="1"/>
</dbReference>
<dbReference type="Gene3D" id="3.40.50.720">
    <property type="entry name" value="NAD(P)-binding Rossmann-like Domain"/>
    <property type="match status" value="1"/>
</dbReference>
<evidence type="ECO:0000259" key="1">
    <source>
        <dbReference type="SMART" id="SM00881"/>
    </source>
</evidence>
<accession>A0A1I5M3P9</accession>
<evidence type="ECO:0000313" key="3">
    <source>
        <dbReference type="Proteomes" id="UP000183413"/>
    </source>
</evidence>
<dbReference type="InParanoid" id="A0A1I5M3P9"/>
<dbReference type="GO" id="GO:0005524">
    <property type="term" value="F:ATP binding"/>
    <property type="evidence" value="ECO:0007669"/>
    <property type="project" value="InterPro"/>
</dbReference>
<dbReference type="SUPFAM" id="SSF56059">
    <property type="entry name" value="Glutathione synthetase ATP-binding domain-like"/>
    <property type="match status" value="1"/>
</dbReference>
<dbReference type="Gene3D" id="3.30.1490.20">
    <property type="entry name" value="ATP-grasp fold, A domain"/>
    <property type="match status" value="1"/>
</dbReference>
<protein>
    <submittedName>
        <fullName evidence="2">Acyl-CoA synthetase (NDP forming)</fullName>
    </submittedName>
</protein>
<organism evidence="2 3">
    <name type="scientific">Actinomadura madurae</name>
    <dbReference type="NCBI Taxonomy" id="1993"/>
    <lineage>
        <taxon>Bacteria</taxon>
        <taxon>Bacillati</taxon>
        <taxon>Actinomycetota</taxon>
        <taxon>Actinomycetes</taxon>
        <taxon>Streptosporangiales</taxon>
        <taxon>Thermomonosporaceae</taxon>
        <taxon>Actinomadura</taxon>
    </lineage>
</organism>
<dbReference type="EMBL" id="FOVH01000011">
    <property type="protein sequence ID" value="SFP04182.1"/>
    <property type="molecule type" value="Genomic_DNA"/>
</dbReference>
<dbReference type="STRING" id="1993.SAMN04489713_111149"/>
<dbReference type="InterPro" id="IPR036291">
    <property type="entry name" value="NAD(P)-bd_dom_sf"/>
</dbReference>
<dbReference type="InterPro" id="IPR016102">
    <property type="entry name" value="Succinyl-CoA_synth-like"/>
</dbReference>
<feature type="domain" description="CoA-binding" evidence="1">
    <location>
        <begin position="7"/>
        <end position="102"/>
    </location>
</feature>
<proteinExistence type="predicted"/>
<dbReference type="RefSeq" id="WP_075022825.1">
    <property type="nucleotide sequence ID" value="NZ_FOVH01000011.1"/>
</dbReference>
<reference evidence="2 3" key="1">
    <citation type="submission" date="2016-10" db="EMBL/GenBank/DDBJ databases">
        <authorList>
            <person name="de Groot N.N."/>
        </authorList>
    </citation>
    <scope>NUCLEOTIDE SEQUENCE [LARGE SCALE GENOMIC DNA]</scope>
    <source>
        <strain evidence="2 3">DSM 43067</strain>
    </source>
</reference>
<dbReference type="Proteomes" id="UP000183413">
    <property type="component" value="Unassembled WGS sequence"/>
</dbReference>
<dbReference type="Pfam" id="PF13549">
    <property type="entry name" value="ATP-grasp_5"/>
    <property type="match status" value="1"/>
</dbReference>
<keyword evidence="3" id="KW-1185">Reference proteome</keyword>
<gene>
    <name evidence="2" type="ORF">SAMN04489713_111149</name>
</gene>